<feature type="domain" description="A-factor biosynthesis hotdog" evidence="2">
    <location>
        <begin position="27"/>
        <end position="160"/>
    </location>
</feature>
<name>A0A891G750_STRVG</name>
<dbReference type="InterPro" id="IPR005509">
    <property type="entry name" value="AfsA_hotdog_dom"/>
</dbReference>
<dbReference type="Pfam" id="PF03756">
    <property type="entry name" value="AfsA"/>
    <property type="match status" value="2"/>
</dbReference>
<sequence>MTTAPSPLEQDLAALELSYSRTLDRTLVHRDSLGEVFLTDLQPLGATTYVAAAQLPRSHAYYGDHLLNPNVYDPVLLLEACRQAALAGAHAYFSVPRSDKFILTHLRVHLSRPDRIAVGPTPCQLTLHVTTSNHYVREGRTNGLDYDVDLRVGDLSIGRAGIGLRFKSPESYTALRLRNRDQRPLPSSADHPGPGAATGAPVEPYRVGRANADNVVLTGIEVAGDTLTAGIRTPGGHPSMFDHPQDHLPGMVIAEAARQIALYGALDVRGMSPSRTYPTDLAVTFNRFGELDSPATLTAVVGERRDASRPDEDASYYTQGGIVELGDEHTPDTDRIPVRVEAHQDGESLCLLTLELARVRTPR</sequence>
<dbReference type="RefSeq" id="WP_051763948.1">
    <property type="nucleotide sequence ID" value="NZ_JNYC01000050.1"/>
</dbReference>
<accession>A0A891G750</accession>
<evidence type="ECO:0000256" key="1">
    <source>
        <dbReference type="SAM" id="MobiDB-lite"/>
    </source>
</evidence>
<dbReference type="InterPro" id="IPR047757">
    <property type="entry name" value="AfsA-like"/>
</dbReference>
<reference evidence="3" key="1">
    <citation type="submission" date="2020-11" db="EMBL/GenBank/DDBJ databases">
        <authorList>
            <person name="Liu X."/>
        </authorList>
    </citation>
    <scope>NUCLEOTIDE SEQUENCE</scope>
    <source>
        <strain evidence="3">ATCC 13161</strain>
    </source>
</reference>
<dbReference type="EMBL" id="MW238538">
    <property type="protein sequence ID" value="QRK17811.1"/>
    <property type="molecule type" value="Genomic_DNA"/>
</dbReference>
<feature type="region of interest" description="Disordered" evidence="1">
    <location>
        <begin position="181"/>
        <end position="205"/>
    </location>
</feature>
<gene>
    <name evidence="3" type="primary">svi7664</name>
</gene>
<organism evidence="3">
    <name type="scientific">Streptomyces virginiae</name>
    <name type="common">Streptomyces cinnamonensis</name>
    <dbReference type="NCBI Taxonomy" id="1961"/>
    <lineage>
        <taxon>Bacteria</taxon>
        <taxon>Bacillati</taxon>
        <taxon>Actinomycetota</taxon>
        <taxon>Actinomycetes</taxon>
        <taxon>Kitasatosporales</taxon>
        <taxon>Streptomycetaceae</taxon>
        <taxon>Streptomyces</taxon>
    </lineage>
</organism>
<proteinExistence type="predicted"/>
<evidence type="ECO:0000259" key="2">
    <source>
        <dbReference type="Pfam" id="PF03756"/>
    </source>
</evidence>
<dbReference type="AlphaFoldDB" id="A0A891G750"/>
<protein>
    <submittedName>
        <fullName evidence="3">Svi7664</fullName>
    </submittedName>
</protein>
<dbReference type="GO" id="GO:0016740">
    <property type="term" value="F:transferase activity"/>
    <property type="evidence" value="ECO:0007669"/>
    <property type="project" value="InterPro"/>
</dbReference>
<evidence type="ECO:0000313" key="3">
    <source>
        <dbReference type="EMBL" id="QRK17811.1"/>
    </source>
</evidence>
<dbReference type="NCBIfam" id="NF041195">
    <property type="entry name" value="ScbA_BarX_GamBu"/>
    <property type="match status" value="1"/>
</dbReference>
<feature type="domain" description="A-factor biosynthesis hotdog" evidence="2">
    <location>
        <begin position="207"/>
        <end position="314"/>
    </location>
</feature>